<reference evidence="2 3" key="1">
    <citation type="submission" date="2015-01" db="EMBL/GenBank/DDBJ databases">
        <title>The Genome Sequence of Exophiala spinifera CBS89968.</title>
        <authorList>
            <consortium name="The Broad Institute Genomics Platform"/>
            <person name="Cuomo C."/>
            <person name="de Hoog S."/>
            <person name="Gorbushina A."/>
            <person name="Stielow B."/>
            <person name="Teixiera M."/>
            <person name="Abouelleil A."/>
            <person name="Chapman S.B."/>
            <person name="Priest M."/>
            <person name="Young S.K."/>
            <person name="Wortman J."/>
            <person name="Nusbaum C."/>
            <person name="Birren B."/>
        </authorList>
    </citation>
    <scope>NUCLEOTIDE SEQUENCE [LARGE SCALE GENOMIC DNA]</scope>
    <source>
        <strain evidence="2 3">CBS 89968</strain>
    </source>
</reference>
<dbReference type="InterPro" id="IPR000073">
    <property type="entry name" value="AB_hydrolase_1"/>
</dbReference>
<evidence type="ECO:0000313" key="2">
    <source>
        <dbReference type="EMBL" id="KIW13035.1"/>
    </source>
</evidence>
<sequence length="319" mass="34926">MASTNSNTRFTPFSLALQNGAIVTGIAHIPSMTSTTHTHSKPLIVGIHGATCTAQNFDISEDYTASTVSAALGVPFVAFNRPGYAGSSPLAPFDEATSYLREDGNWEHNFILPALWNHFGVTNGCNGIVLLCHSMGVPGSMVAAALWSQENSPKYPLRGLILSGFGVETFWTDQPAILEGHGPSSSELSFPLAVKETLMLSEPSLWCAEPKVRSLVGPQTVPMKRDELIDMGFIWPQYWRSYAKSVRVPILYAVGEHDWLWKGTKELVHEFGSCFPICPRFEGSIVQGAPHALEWSSVSLGWYARCFGWAIEVSTYPLQ</sequence>
<organism evidence="2 3">
    <name type="scientific">Exophiala spinifera</name>
    <dbReference type="NCBI Taxonomy" id="91928"/>
    <lineage>
        <taxon>Eukaryota</taxon>
        <taxon>Fungi</taxon>
        <taxon>Dikarya</taxon>
        <taxon>Ascomycota</taxon>
        <taxon>Pezizomycotina</taxon>
        <taxon>Eurotiomycetes</taxon>
        <taxon>Chaetothyriomycetidae</taxon>
        <taxon>Chaetothyriales</taxon>
        <taxon>Herpotrichiellaceae</taxon>
        <taxon>Exophiala</taxon>
    </lineage>
</organism>
<dbReference type="EMBL" id="KN847497">
    <property type="protein sequence ID" value="KIW13035.1"/>
    <property type="molecule type" value="Genomic_DNA"/>
</dbReference>
<dbReference type="GeneID" id="27335305"/>
<accession>A0A0D2B371</accession>
<dbReference type="RefSeq" id="XP_016233251.1">
    <property type="nucleotide sequence ID" value="XM_016382548.1"/>
</dbReference>
<dbReference type="HOGENOM" id="CLU_058851_1_0_1"/>
<evidence type="ECO:0000313" key="3">
    <source>
        <dbReference type="Proteomes" id="UP000053328"/>
    </source>
</evidence>
<dbReference type="Proteomes" id="UP000053328">
    <property type="component" value="Unassembled WGS sequence"/>
</dbReference>
<gene>
    <name evidence="2" type="ORF">PV08_08222</name>
</gene>
<proteinExistence type="predicted"/>
<dbReference type="InterPro" id="IPR029058">
    <property type="entry name" value="AB_hydrolase_fold"/>
</dbReference>
<dbReference type="Pfam" id="PF12697">
    <property type="entry name" value="Abhydrolase_6"/>
    <property type="match status" value="1"/>
</dbReference>
<feature type="domain" description="AB hydrolase-1" evidence="1">
    <location>
        <begin position="44"/>
        <end position="213"/>
    </location>
</feature>
<dbReference type="STRING" id="91928.A0A0D2B371"/>
<dbReference type="OrthoDB" id="5371334at2759"/>
<dbReference type="SUPFAM" id="SSF53474">
    <property type="entry name" value="alpha/beta-Hydrolases"/>
    <property type="match status" value="1"/>
</dbReference>
<dbReference type="VEuPathDB" id="FungiDB:PV08_08222"/>
<keyword evidence="3" id="KW-1185">Reference proteome</keyword>
<protein>
    <recommendedName>
        <fullName evidence="1">AB hydrolase-1 domain-containing protein</fullName>
    </recommendedName>
</protein>
<name>A0A0D2B371_9EURO</name>
<dbReference type="Gene3D" id="3.40.50.1820">
    <property type="entry name" value="alpha/beta hydrolase"/>
    <property type="match status" value="1"/>
</dbReference>
<evidence type="ECO:0000259" key="1">
    <source>
        <dbReference type="Pfam" id="PF12697"/>
    </source>
</evidence>
<dbReference type="AlphaFoldDB" id="A0A0D2B371"/>